<name>A0AAV2RR57_MEGNR</name>
<organism evidence="2 3">
    <name type="scientific">Meganyctiphanes norvegica</name>
    <name type="common">Northern krill</name>
    <name type="synonym">Thysanopoda norvegica</name>
    <dbReference type="NCBI Taxonomy" id="48144"/>
    <lineage>
        <taxon>Eukaryota</taxon>
        <taxon>Metazoa</taxon>
        <taxon>Ecdysozoa</taxon>
        <taxon>Arthropoda</taxon>
        <taxon>Crustacea</taxon>
        <taxon>Multicrustacea</taxon>
        <taxon>Malacostraca</taxon>
        <taxon>Eumalacostraca</taxon>
        <taxon>Eucarida</taxon>
        <taxon>Euphausiacea</taxon>
        <taxon>Euphausiidae</taxon>
        <taxon>Meganyctiphanes</taxon>
    </lineage>
</organism>
<proteinExistence type="predicted"/>
<dbReference type="AlphaFoldDB" id="A0AAV2RR57"/>
<dbReference type="EMBL" id="CAXKWB010029437">
    <property type="protein sequence ID" value="CAL4135459.1"/>
    <property type="molecule type" value="Genomic_DNA"/>
</dbReference>
<evidence type="ECO:0000313" key="2">
    <source>
        <dbReference type="EMBL" id="CAL4135459.1"/>
    </source>
</evidence>
<keyword evidence="1" id="KW-1133">Transmembrane helix</keyword>
<feature type="non-terminal residue" evidence="2">
    <location>
        <position position="120"/>
    </location>
</feature>
<evidence type="ECO:0000256" key="1">
    <source>
        <dbReference type="SAM" id="Phobius"/>
    </source>
</evidence>
<comment type="caution">
    <text evidence="2">The sequence shown here is derived from an EMBL/GenBank/DDBJ whole genome shotgun (WGS) entry which is preliminary data.</text>
</comment>
<keyword evidence="3" id="KW-1185">Reference proteome</keyword>
<feature type="transmembrane region" description="Helical" evidence="1">
    <location>
        <begin position="7"/>
        <end position="31"/>
    </location>
</feature>
<keyword evidence="1" id="KW-0472">Membrane</keyword>
<sequence length="120" mass="13554">MMRWRSLATAVVAITGIATIIVPSYIFYYSYPFAVCRGVHRDIGIPIPFREIRPVAPDPVPRHRELAQELVRIQQAIHRHTGSSPGSVEAEWALQLWEVAKALDSRIGQYQPPLSLKPLL</sequence>
<protein>
    <submittedName>
        <fullName evidence="2">Uncharacterized protein</fullName>
    </submittedName>
</protein>
<gene>
    <name evidence="2" type="ORF">MNOR_LOCUS27657</name>
</gene>
<evidence type="ECO:0000313" key="3">
    <source>
        <dbReference type="Proteomes" id="UP001497623"/>
    </source>
</evidence>
<keyword evidence="1" id="KW-0812">Transmembrane</keyword>
<accession>A0AAV2RR57</accession>
<reference evidence="2 3" key="1">
    <citation type="submission" date="2024-05" db="EMBL/GenBank/DDBJ databases">
        <authorList>
            <person name="Wallberg A."/>
        </authorList>
    </citation>
    <scope>NUCLEOTIDE SEQUENCE [LARGE SCALE GENOMIC DNA]</scope>
</reference>
<dbReference type="Proteomes" id="UP001497623">
    <property type="component" value="Unassembled WGS sequence"/>
</dbReference>